<keyword evidence="5" id="KW-1185">Reference proteome</keyword>
<accession>A0A1N7J2M7</accession>
<sequence>MRTFRNAALAGATALALTFGGTAVAGAEENQPVTGQETQGESGSEQNLGGDKPRSSSTRAFALIGGDHSDRDTYMVNGRDLFGLTKEWDNVGTPAKVLYGLTVALGSVAAFGLILAPLDNFIKYGPFAQ</sequence>
<keyword evidence="2" id="KW-1133">Transmembrane helix</keyword>
<feature type="signal peptide" evidence="3">
    <location>
        <begin position="1"/>
        <end position="27"/>
    </location>
</feature>
<keyword evidence="3" id="KW-0732">Signal</keyword>
<feature type="region of interest" description="Disordered" evidence="1">
    <location>
        <begin position="27"/>
        <end position="58"/>
    </location>
</feature>
<evidence type="ECO:0008006" key="6">
    <source>
        <dbReference type="Google" id="ProtNLM"/>
    </source>
</evidence>
<organism evidence="4 5">
    <name type="scientific">Corynebacterium appendicis CIP 107643</name>
    <dbReference type="NCBI Taxonomy" id="1161099"/>
    <lineage>
        <taxon>Bacteria</taxon>
        <taxon>Bacillati</taxon>
        <taxon>Actinomycetota</taxon>
        <taxon>Actinomycetes</taxon>
        <taxon>Mycobacteriales</taxon>
        <taxon>Corynebacteriaceae</taxon>
        <taxon>Corynebacterium</taxon>
    </lineage>
</organism>
<feature type="transmembrane region" description="Helical" evidence="2">
    <location>
        <begin position="97"/>
        <end position="118"/>
    </location>
</feature>
<dbReference type="AlphaFoldDB" id="A0A1N7J2M7"/>
<feature type="chain" id="PRO_5012591299" description="Or membrane protein" evidence="3">
    <location>
        <begin position="28"/>
        <end position="129"/>
    </location>
</feature>
<dbReference type="STRING" id="1161099.SAMN05444817_103190"/>
<evidence type="ECO:0000256" key="2">
    <source>
        <dbReference type="SAM" id="Phobius"/>
    </source>
</evidence>
<keyword evidence="2" id="KW-0472">Membrane</keyword>
<dbReference type="Proteomes" id="UP000186292">
    <property type="component" value="Unassembled WGS sequence"/>
</dbReference>
<gene>
    <name evidence="4" type="ORF">SAMN05444817_103190</name>
</gene>
<feature type="compositionally biased region" description="Polar residues" evidence="1">
    <location>
        <begin position="31"/>
        <end position="47"/>
    </location>
</feature>
<name>A0A1N7J2M7_9CORY</name>
<dbReference type="OrthoDB" id="4427907at2"/>
<proteinExistence type="predicted"/>
<evidence type="ECO:0000256" key="3">
    <source>
        <dbReference type="SAM" id="SignalP"/>
    </source>
</evidence>
<evidence type="ECO:0000313" key="5">
    <source>
        <dbReference type="Proteomes" id="UP000186292"/>
    </source>
</evidence>
<dbReference type="RefSeq" id="WP_076598797.1">
    <property type="nucleotide sequence ID" value="NZ_CP046976.1"/>
</dbReference>
<protein>
    <recommendedName>
        <fullName evidence="6">Or membrane protein</fullName>
    </recommendedName>
</protein>
<reference evidence="5" key="1">
    <citation type="submission" date="2017-01" db="EMBL/GenBank/DDBJ databases">
        <authorList>
            <person name="Varghese N."/>
            <person name="Submissions S."/>
        </authorList>
    </citation>
    <scope>NUCLEOTIDE SEQUENCE [LARGE SCALE GENOMIC DNA]</scope>
    <source>
        <strain evidence="5">DSM 44531</strain>
    </source>
</reference>
<evidence type="ECO:0000313" key="4">
    <source>
        <dbReference type="EMBL" id="SIS43471.1"/>
    </source>
</evidence>
<dbReference type="EMBL" id="FTOF01000003">
    <property type="protein sequence ID" value="SIS43471.1"/>
    <property type="molecule type" value="Genomic_DNA"/>
</dbReference>
<evidence type="ECO:0000256" key="1">
    <source>
        <dbReference type="SAM" id="MobiDB-lite"/>
    </source>
</evidence>
<keyword evidence="2" id="KW-0812">Transmembrane</keyword>